<organism evidence="3">
    <name type="scientific">Echinostoma caproni</name>
    <dbReference type="NCBI Taxonomy" id="27848"/>
    <lineage>
        <taxon>Eukaryota</taxon>
        <taxon>Metazoa</taxon>
        <taxon>Spiralia</taxon>
        <taxon>Lophotrochozoa</taxon>
        <taxon>Platyhelminthes</taxon>
        <taxon>Trematoda</taxon>
        <taxon>Digenea</taxon>
        <taxon>Plagiorchiida</taxon>
        <taxon>Echinostomata</taxon>
        <taxon>Echinostomatoidea</taxon>
        <taxon>Echinostomatidae</taxon>
        <taxon>Echinostoma</taxon>
    </lineage>
</organism>
<dbReference type="WBParaSite" id="ECPE_0001079401-mRNA-1">
    <property type="protein sequence ID" value="ECPE_0001079401-mRNA-1"/>
    <property type="gene ID" value="ECPE_0001079401"/>
</dbReference>
<dbReference type="Pfam" id="PF01344">
    <property type="entry name" value="Kelch_1"/>
    <property type="match status" value="1"/>
</dbReference>
<name>A0A183AUX6_9TREM</name>
<dbReference type="SUPFAM" id="SSF117281">
    <property type="entry name" value="Kelch motif"/>
    <property type="match status" value="1"/>
</dbReference>
<proteinExistence type="predicted"/>
<dbReference type="AlphaFoldDB" id="A0A183AUX6"/>
<protein>
    <submittedName>
        <fullName evidence="3">Kelch repeat protein</fullName>
    </submittedName>
</protein>
<evidence type="ECO:0000256" key="2">
    <source>
        <dbReference type="ARBA" id="ARBA00022737"/>
    </source>
</evidence>
<dbReference type="Gene3D" id="2.120.10.80">
    <property type="entry name" value="Kelch-type beta propeller"/>
    <property type="match status" value="1"/>
</dbReference>
<dbReference type="SMART" id="SM00612">
    <property type="entry name" value="Kelch"/>
    <property type="match status" value="1"/>
</dbReference>
<dbReference type="PANTHER" id="PTHR45632">
    <property type="entry name" value="LD33804P"/>
    <property type="match status" value="1"/>
</dbReference>
<accession>A0A183AUX6</accession>
<evidence type="ECO:0000256" key="1">
    <source>
        <dbReference type="ARBA" id="ARBA00022441"/>
    </source>
</evidence>
<sequence length="152" mass="16394">LASLNRARSGADLILETALSSCEDSGIDLLSGGRLSGLDYTDDIGLLNEDPSVVTVGQYIYAVGGYDSCSQLRTVERYDPERNVWEYRASMLHPRSALSAAVLDNEIWVFDGIDFQEKVSCSAEPSSGSFWTGQTMSTGDSFVMIADESCAG</sequence>
<reference evidence="3" key="1">
    <citation type="submission" date="2016-06" db="UniProtKB">
        <authorList>
            <consortium name="WormBaseParasite"/>
        </authorList>
    </citation>
    <scope>IDENTIFICATION</scope>
</reference>
<keyword evidence="1" id="KW-0880">Kelch repeat</keyword>
<dbReference type="InterPro" id="IPR015915">
    <property type="entry name" value="Kelch-typ_b-propeller"/>
</dbReference>
<dbReference type="InterPro" id="IPR006652">
    <property type="entry name" value="Kelch_1"/>
</dbReference>
<evidence type="ECO:0000313" key="3">
    <source>
        <dbReference type="WBParaSite" id="ECPE_0001079401-mRNA-1"/>
    </source>
</evidence>
<dbReference type="PANTHER" id="PTHR45632:SF3">
    <property type="entry name" value="KELCH-LIKE PROTEIN 32"/>
    <property type="match status" value="1"/>
</dbReference>
<keyword evidence="2" id="KW-0677">Repeat</keyword>